<reference evidence="2" key="1">
    <citation type="submission" date="2017-03" db="EMBL/GenBank/DDBJ databases">
        <title>Phytopthora megakarya and P. palmivora, two closely related causual agents of cacao black pod achieved similar genome size and gene model numbers by different mechanisms.</title>
        <authorList>
            <person name="Ali S."/>
            <person name="Shao J."/>
            <person name="Larry D.J."/>
            <person name="Kronmiller B."/>
            <person name="Shen D."/>
            <person name="Strem M.D."/>
            <person name="Melnick R.L."/>
            <person name="Guiltinan M.J."/>
            <person name="Tyler B.M."/>
            <person name="Meinhardt L.W."/>
            <person name="Bailey B.A."/>
        </authorList>
    </citation>
    <scope>NUCLEOTIDE SEQUENCE [LARGE SCALE GENOMIC DNA]</scope>
    <source>
        <strain evidence="2">zdho120</strain>
    </source>
</reference>
<proteinExistence type="predicted"/>
<comment type="caution">
    <text evidence="1">The sequence shown here is derived from an EMBL/GenBank/DDBJ whole genome shotgun (WGS) entry which is preliminary data.</text>
</comment>
<accession>A0A225VZ67</accession>
<organism evidence="1 2">
    <name type="scientific">Phytophthora megakarya</name>
    <dbReference type="NCBI Taxonomy" id="4795"/>
    <lineage>
        <taxon>Eukaryota</taxon>
        <taxon>Sar</taxon>
        <taxon>Stramenopiles</taxon>
        <taxon>Oomycota</taxon>
        <taxon>Peronosporomycetes</taxon>
        <taxon>Peronosporales</taxon>
        <taxon>Peronosporaceae</taxon>
        <taxon>Phytophthora</taxon>
    </lineage>
</organism>
<evidence type="ECO:0000313" key="1">
    <source>
        <dbReference type="EMBL" id="OWZ10087.1"/>
    </source>
</evidence>
<protein>
    <recommendedName>
        <fullName evidence="3">Ubiquitin-like protease family profile domain-containing protein</fullName>
    </recommendedName>
</protein>
<dbReference type="InterPro" id="IPR038765">
    <property type="entry name" value="Papain-like_cys_pep_sf"/>
</dbReference>
<dbReference type="EMBL" id="NBNE01002565">
    <property type="protein sequence ID" value="OWZ10087.1"/>
    <property type="molecule type" value="Genomic_DNA"/>
</dbReference>
<dbReference type="OrthoDB" id="10570594at2759"/>
<dbReference type="Proteomes" id="UP000198211">
    <property type="component" value="Unassembled WGS sequence"/>
</dbReference>
<evidence type="ECO:0008006" key="3">
    <source>
        <dbReference type="Google" id="ProtNLM"/>
    </source>
</evidence>
<dbReference type="SUPFAM" id="SSF54001">
    <property type="entry name" value="Cysteine proteinases"/>
    <property type="match status" value="1"/>
</dbReference>
<keyword evidence="2" id="KW-1185">Reference proteome</keyword>
<name>A0A225VZ67_9STRA</name>
<sequence>MTKKHPRVQSTRVPRWGKTLVVVRSSTRVKKKNQTFFSYQVVRPENADSKFKDSKYVMDLDLKSVEPSMKFTGAALDFFVDHWVRSQEGVYFAFGYPLHNAFSAAKLATSSRDFLATNKTTTATNMVKNFKWDTYPFILIPVVKEDHISFLVCERPMEIDGVLYHVDVLKPKPLQGNSHDCGVAAIYYMTKIRRFDQDCLRLDWSSQS</sequence>
<gene>
    <name evidence="1" type="ORF">PHMEG_00017116</name>
</gene>
<evidence type="ECO:0000313" key="2">
    <source>
        <dbReference type="Proteomes" id="UP000198211"/>
    </source>
</evidence>
<dbReference type="AlphaFoldDB" id="A0A225VZ67"/>